<name>A0A5B6VBK3_9ROSI</name>
<dbReference type="OrthoDB" id="111931at2759"/>
<feature type="domain" description="Integrase zinc-binding" evidence="1">
    <location>
        <begin position="90"/>
        <end position="145"/>
    </location>
</feature>
<proteinExistence type="predicted"/>
<protein>
    <submittedName>
        <fullName evidence="2">Integrase</fullName>
    </submittedName>
</protein>
<evidence type="ECO:0000313" key="2">
    <source>
        <dbReference type="EMBL" id="KAA3466512.1"/>
    </source>
</evidence>
<evidence type="ECO:0000313" key="3">
    <source>
        <dbReference type="Proteomes" id="UP000325315"/>
    </source>
</evidence>
<dbReference type="AlphaFoldDB" id="A0A5B6VBK3"/>
<dbReference type="Pfam" id="PF17921">
    <property type="entry name" value="Integrase_H2C2"/>
    <property type="match status" value="1"/>
</dbReference>
<evidence type="ECO:0000259" key="1">
    <source>
        <dbReference type="Pfam" id="PF17921"/>
    </source>
</evidence>
<dbReference type="InterPro" id="IPR052160">
    <property type="entry name" value="Gypsy_RT_Integrase-like"/>
</dbReference>
<dbReference type="Proteomes" id="UP000325315">
    <property type="component" value="Unassembled WGS sequence"/>
</dbReference>
<comment type="caution">
    <text evidence="2">The sequence shown here is derived from an EMBL/GenBank/DDBJ whole genome shotgun (WGS) entry which is preliminary data.</text>
</comment>
<reference evidence="2" key="1">
    <citation type="submission" date="2019-08" db="EMBL/GenBank/DDBJ databases">
        <authorList>
            <person name="Liu F."/>
        </authorList>
    </citation>
    <scope>NUCLEOTIDE SEQUENCE [LARGE SCALE GENOMIC DNA]</scope>
    <source>
        <strain evidence="2">PA1801</strain>
        <tissue evidence="2">Leaf</tissue>
    </source>
</reference>
<keyword evidence="3" id="KW-1185">Reference proteome</keyword>
<accession>A0A5B6VBK3</accession>
<gene>
    <name evidence="2" type="ORF">EPI10_001601</name>
</gene>
<sequence length="163" mass="18814">MSHFHGSQKLEVFDVTKKKICDSANYDLIIDYHPGKANVVVDALSQKSLLTLRALNIRLTLVDDSSILVELKAKPILYFRNKLCVPKSSEVKQKILQEAHSSSYSTDPSSYKMYGDLKQMYWWPGMKREISKSVSKCLICQQFKVEHLIPSRLLQHVMIPEWK</sequence>
<dbReference type="EMBL" id="SMMG02000007">
    <property type="protein sequence ID" value="KAA3466512.1"/>
    <property type="molecule type" value="Genomic_DNA"/>
</dbReference>
<dbReference type="PANTHER" id="PTHR47266">
    <property type="entry name" value="ENDONUCLEASE-RELATED"/>
    <property type="match status" value="1"/>
</dbReference>
<dbReference type="Gene3D" id="1.10.340.70">
    <property type="match status" value="1"/>
</dbReference>
<dbReference type="InterPro" id="IPR041588">
    <property type="entry name" value="Integrase_H2C2"/>
</dbReference>
<organism evidence="2 3">
    <name type="scientific">Gossypium australe</name>
    <dbReference type="NCBI Taxonomy" id="47621"/>
    <lineage>
        <taxon>Eukaryota</taxon>
        <taxon>Viridiplantae</taxon>
        <taxon>Streptophyta</taxon>
        <taxon>Embryophyta</taxon>
        <taxon>Tracheophyta</taxon>
        <taxon>Spermatophyta</taxon>
        <taxon>Magnoliopsida</taxon>
        <taxon>eudicotyledons</taxon>
        <taxon>Gunneridae</taxon>
        <taxon>Pentapetalae</taxon>
        <taxon>rosids</taxon>
        <taxon>malvids</taxon>
        <taxon>Malvales</taxon>
        <taxon>Malvaceae</taxon>
        <taxon>Malvoideae</taxon>
        <taxon>Gossypium</taxon>
    </lineage>
</organism>